<feature type="region of interest" description="Disordered" evidence="1">
    <location>
        <begin position="204"/>
        <end position="257"/>
    </location>
</feature>
<accession>A0A139H8B7</accession>
<dbReference type="AlphaFoldDB" id="A0A139H8B7"/>
<dbReference type="STRING" id="321146.A0A139H8B7"/>
<sequence>MLHSKIFAPVTSILLVSRPLLVNAQQCYYPDGSAAPDVPCNSSAPVSACCTSFGFCLTNGLCLGSGVLSRGSCTDKEWKDESCAQYCRNDNPSGGFGLMPCSFETFTCGFFPDNCRVPSSTFSIKNADGLILRSSQLTSMMEAAGIDQGPAANVKTRVEDDNKTYTLAAMAGVGAGVGGPLLVVVAILSYLLVRDRKRMAAITNDTLSSPRSPKGHEMSSGSPWNSPGPEGDVKRRQSTKGAAELSPETVHELETSK</sequence>
<keyword evidence="2" id="KW-1133">Transmembrane helix</keyword>
<keyword evidence="3" id="KW-0732">Signal</keyword>
<proteinExistence type="predicted"/>
<protein>
    <recommendedName>
        <fullName evidence="6">Mid2 domain-containing protein</fullName>
    </recommendedName>
</protein>
<comment type="caution">
    <text evidence="4">The sequence shown here is derived from an EMBL/GenBank/DDBJ whole genome shotgun (WGS) entry which is preliminary data.</text>
</comment>
<dbReference type="Proteomes" id="UP000070133">
    <property type="component" value="Unassembled WGS sequence"/>
</dbReference>
<feature type="signal peptide" evidence="3">
    <location>
        <begin position="1"/>
        <end position="24"/>
    </location>
</feature>
<feature type="transmembrane region" description="Helical" evidence="2">
    <location>
        <begin position="165"/>
        <end position="193"/>
    </location>
</feature>
<gene>
    <name evidence="4" type="ORF">AC578_1256</name>
</gene>
<evidence type="ECO:0000313" key="4">
    <source>
        <dbReference type="EMBL" id="KXS98695.1"/>
    </source>
</evidence>
<keyword evidence="2" id="KW-0472">Membrane</keyword>
<keyword evidence="2" id="KW-0812">Transmembrane</keyword>
<evidence type="ECO:0000256" key="2">
    <source>
        <dbReference type="SAM" id="Phobius"/>
    </source>
</evidence>
<name>A0A139H8B7_9PEZI</name>
<dbReference type="EMBL" id="LFZN01000108">
    <property type="protein sequence ID" value="KXS98695.1"/>
    <property type="molecule type" value="Genomic_DNA"/>
</dbReference>
<dbReference type="OrthoDB" id="5215637at2759"/>
<evidence type="ECO:0000313" key="5">
    <source>
        <dbReference type="Proteomes" id="UP000070133"/>
    </source>
</evidence>
<evidence type="ECO:0000256" key="1">
    <source>
        <dbReference type="SAM" id="MobiDB-lite"/>
    </source>
</evidence>
<keyword evidence="5" id="KW-1185">Reference proteome</keyword>
<feature type="chain" id="PRO_5007806537" description="Mid2 domain-containing protein" evidence="3">
    <location>
        <begin position="25"/>
        <end position="257"/>
    </location>
</feature>
<organism evidence="4 5">
    <name type="scientific">Pseudocercospora eumusae</name>
    <dbReference type="NCBI Taxonomy" id="321146"/>
    <lineage>
        <taxon>Eukaryota</taxon>
        <taxon>Fungi</taxon>
        <taxon>Dikarya</taxon>
        <taxon>Ascomycota</taxon>
        <taxon>Pezizomycotina</taxon>
        <taxon>Dothideomycetes</taxon>
        <taxon>Dothideomycetidae</taxon>
        <taxon>Mycosphaerellales</taxon>
        <taxon>Mycosphaerellaceae</taxon>
        <taxon>Pseudocercospora</taxon>
    </lineage>
</organism>
<evidence type="ECO:0008006" key="6">
    <source>
        <dbReference type="Google" id="ProtNLM"/>
    </source>
</evidence>
<evidence type="ECO:0000256" key="3">
    <source>
        <dbReference type="SAM" id="SignalP"/>
    </source>
</evidence>
<reference evidence="4 5" key="1">
    <citation type="submission" date="2015-07" db="EMBL/GenBank/DDBJ databases">
        <title>Comparative genomics of the Sigatoka disease complex on banana suggests a link between parallel evolutionary changes in Pseudocercospora fijiensis and Pseudocercospora eumusae and increased virulence on the banana host.</title>
        <authorList>
            <person name="Chang T.-C."/>
            <person name="Salvucci A."/>
            <person name="Crous P.W."/>
            <person name="Stergiopoulos I."/>
        </authorList>
    </citation>
    <scope>NUCLEOTIDE SEQUENCE [LARGE SCALE GENOMIC DNA]</scope>
    <source>
        <strain evidence="4 5">CBS 114824</strain>
    </source>
</reference>